<dbReference type="Gene3D" id="1.10.10.10">
    <property type="entry name" value="Winged helix-like DNA-binding domain superfamily/Winged helix DNA-binding domain"/>
    <property type="match status" value="1"/>
</dbReference>
<dbReference type="EMBL" id="JAHQXF010000001">
    <property type="protein sequence ID" value="MBV0923877.1"/>
    <property type="molecule type" value="Genomic_DNA"/>
</dbReference>
<feature type="domain" description="HVO-A0261-like N-terminal" evidence="2">
    <location>
        <begin position="9"/>
        <end position="92"/>
    </location>
</feature>
<evidence type="ECO:0000259" key="1">
    <source>
        <dbReference type="Pfam" id="PF08350"/>
    </source>
</evidence>
<dbReference type="Pfam" id="PF08350">
    <property type="entry name" value="FilR1_middle"/>
    <property type="match status" value="1"/>
</dbReference>
<dbReference type="OrthoDB" id="330490at2157"/>
<feature type="domain" description="Methanogenesis regulatory protein FilR1 middle" evidence="1">
    <location>
        <begin position="126"/>
        <end position="254"/>
    </location>
</feature>
<organism evidence="3 4">
    <name type="scientific">Haloarcula limicola</name>
    <dbReference type="NCBI Taxonomy" id="1429915"/>
    <lineage>
        <taxon>Archaea</taxon>
        <taxon>Methanobacteriati</taxon>
        <taxon>Methanobacteriota</taxon>
        <taxon>Stenosarchaea group</taxon>
        <taxon>Halobacteria</taxon>
        <taxon>Halobacteriales</taxon>
        <taxon>Haloarculaceae</taxon>
        <taxon>Haloarcula</taxon>
    </lineage>
</organism>
<evidence type="ECO:0000313" key="3">
    <source>
        <dbReference type="EMBL" id="MBV0923877.1"/>
    </source>
</evidence>
<dbReference type="InterPro" id="IPR013561">
    <property type="entry name" value="FilR1_middle_dom"/>
</dbReference>
<dbReference type="SUPFAM" id="SSF46785">
    <property type="entry name" value="Winged helix' DNA-binding domain"/>
    <property type="match status" value="1"/>
</dbReference>
<keyword evidence="4" id="KW-1185">Reference proteome</keyword>
<protein>
    <submittedName>
        <fullName evidence="3">MarR family transcriptional regulator</fullName>
    </submittedName>
</protein>
<reference evidence="3 4" key="1">
    <citation type="submission" date="2021-06" db="EMBL/GenBank/DDBJ databases">
        <title>New haloarchaea isolates fom saline soil.</title>
        <authorList>
            <person name="Duran-Viseras A."/>
            <person name="Sanchez-Porro C.S."/>
            <person name="Ventosa A."/>
        </authorList>
    </citation>
    <scope>NUCLEOTIDE SEQUENCE [LARGE SCALE GENOMIC DNA]</scope>
    <source>
        <strain evidence="3 4">JCM 183640</strain>
    </source>
</reference>
<dbReference type="RefSeq" id="WP_162316976.1">
    <property type="nucleotide sequence ID" value="NZ_JAHQXF010000001.1"/>
</dbReference>
<gene>
    <name evidence="3" type="ORF">KTS45_06640</name>
</gene>
<name>A0A8J8C346_9EURY</name>
<dbReference type="Proteomes" id="UP000766550">
    <property type="component" value="Unassembled WGS sequence"/>
</dbReference>
<evidence type="ECO:0000259" key="2">
    <source>
        <dbReference type="Pfam" id="PF25213"/>
    </source>
</evidence>
<dbReference type="AlphaFoldDB" id="A0A8J8C346"/>
<evidence type="ECO:0000313" key="4">
    <source>
        <dbReference type="Proteomes" id="UP000766550"/>
    </source>
</evidence>
<dbReference type="Pfam" id="PF25213">
    <property type="entry name" value="HVO_A0261_N"/>
    <property type="match status" value="1"/>
</dbReference>
<proteinExistence type="predicted"/>
<dbReference type="InterPro" id="IPR057527">
    <property type="entry name" value="HVO_A0261-like_N"/>
</dbReference>
<sequence length="263" mass="29452">MQPDQVAYEDVKFLTGSPQRCSVLATLCESPARPCELREAVDASRTTIQRILAGFRERQWVRKHDGKYRATVTGRRVCEQYRALLSATEQAREFGPLATHLGPLADDLPPVALTEGELTVSAEGNPLAAVMAFTEWFRNAEGDVRAISPIVAEPFNEVGAELLASGTRIEFVIDQAVLERSEAEYPAELKEGLESDQIDIYVHEEPLSFGLVVDEERCCLAAYDEHNNVRAMLSSESDEMRDWASEVYERRRERAQPLSALYS</sequence>
<dbReference type="InterPro" id="IPR036390">
    <property type="entry name" value="WH_DNA-bd_sf"/>
</dbReference>
<dbReference type="InterPro" id="IPR036388">
    <property type="entry name" value="WH-like_DNA-bd_sf"/>
</dbReference>
<comment type="caution">
    <text evidence="3">The sequence shown here is derived from an EMBL/GenBank/DDBJ whole genome shotgun (WGS) entry which is preliminary data.</text>
</comment>
<accession>A0A8J8C346</accession>